<keyword evidence="1" id="KW-1133">Transmembrane helix</keyword>
<feature type="transmembrane region" description="Helical" evidence="1">
    <location>
        <begin position="20"/>
        <end position="39"/>
    </location>
</feature>
<accession>A0A822V7I8</accession>
<dbReference type="Proteomes" id="UP000192074">
    <property type="component" value="Unassembled WGS sequence"/>
</dbReference>
<name>A0A822V7I8_AGRTU</name>
<reference evidence="2 3" key="1">
    <citation type="submission" date="2016-01" db="EMBL/GenBank/DDBJ databases">
        <authorList>
            <person name="Regsiter A."/>
            <person name="william w."/>
        </authorList>
    </citation>
    <scope>NUCLEOTIDE SEQUENCE [LARGE SCALE GENOMIC DNA]</scope>
    <source>
        <strain evidence="2 3">B6</strain>
    </source>
</reference>
<keyword evidence="1" id="KW-0812">Transmembrane</keyword>
<sequence length="86" mass="9575">MHLKSLNRQYVLMGLSNPNWGVKRISLKIAAGCMVVFAVDIRRRMMELRSTSLHCGRRIQLRQRCNPINGMGSAHVPAGTLLALGC</sequence>
<dbReference type="EMBL" id="FCNL01000031">
    <property type="protein sequence ID" value="CVI21212.1"/>
    <property type="molecule type" value="Genomic_DNA"/>
</dbReference>
<protein>
    <submittedName>
        <fullName evidence="2">Uncharacterized protein</fullName>
    </submittedName>
</protein>
<evidence type="ECO:0000313" key="2">
    <source>
        <dbReference type="EMBL" id="CVI21212.1"/>
    </source>
</evidence>
<keyword evidence="1" id="KW-0472">Membrane</keyword>
<gene>
    <name evidence="2" type="ORF">AGR4A_Lc130204</name>
</gene>
<dbReference type="AlphaFoldDB" id="A0A822V7I8"/>
<evidence type="ECO:0000256" key="1">
    <source>
        <dbReference type="SAM" id="Phobius"/>
    </source>
</evidence>
<organism evidence="2 3">
    <name type="scientific">Agrobacterium tumefaciens str. B6</name>
    <dbReference type="NCBI Taxonomy" id="1183423"/>
    <lineage>
        <taxon>Bacteria</taxon>
        <taxon>Pseudomonadati</taxon>
        <taxon>Pseudomonadota</taxon>
        <taxon>Alphaproteobacteria</taxon>
        <taxon>Hyphomicrobiales</taxon>
        <taxon>Rhizobiaceae</taxon>
        <taxon>Rhizobium/Agrobacterium group</taxon>
        <taxon>Agrobacterium</taxon>
        <taxon>Agrobacterium tumefaciens complex</taxon>
    </lineage>
</organism>
<evidence type="ECO:0000313" key="3">
    <source>
        <dbReference type="Proteomes" id="UP000192074"/>
    </source>
</evidence>
<proteinExistence type="predicted"/>
<comment type="caution">
    <text evidence="2">The sequence shown here is derived from an EMBL/GenBank/DDBJ whole genome shotgun (WGS) entry which is preliminary data.</text>
</comment>